<dbReference type="AlphaFoldDB" id="A0AA38RJH5"/>
<dbReference type="InterPro" id="IPR045518">
    <property type="entry name" value="2EXR"/>
</dbReference>
<dbReference type="Pfam" id="PF20150">
    <property type="entry name" value="2EXR"/>
    <property type="match status" value="1"/>
</dbReference>
<protein>
    <recommendedName>
        <fullName evidence="1">2EXR domain-containing protein</fullName>
    </recommendedName>
</protein>
<accession>A0AA38RJH5</accession>
<evidence type="ECO:0000313" key="3">
    <source>
        <dbReference type="Proteomes" id="UP001174694"/>
    </source>
</evidence>
<comment type="caution">
    <text evidence="2">The sequence shown here is derived from an EMBL/GenBank/DDBJ whole genome shotgun (WGS) entry which is preliminary data.</text>
</comment>
<evidence type="ECO:0000313" key="2">
    <source>
        <dbReference type="EMBL" id="KAJ9149230.1"/>
    </source>
</evidence>
<sequence>MSTSQNTTSCPTAVSKAILEHRPQAIQKTPGNGMKRSVEQDILEVAIPLRTPIKILTIQEAIAAIAKQQQQQQQQQVEPESFISPIAQEAPMEQLPPATLYRFSDLPKKVQQMIWKAAIPRFYMYRFMPVMRDDGIVYYEPSLETKKATQMTRSLLGSCRMARENVLQCLPNAVRLASSPWDDISPHSDRILHFNAFRDIFNIVNLGVEQLEWLQTTCSHSLFTQVRNLGLEVETDGCGAVYAGYKLDDYMADFLMYFPGLRRLYLVDPVLSEERDNRHDRLMWTMNARDYAKRYPDSMVYKKWFAWTEWAQWAEDIDRFGLEKVQLDKRPVDMDDCRLYLEERFDMRGQEEDASSGKSYEKWARSIDIRVVRRMKEPDYRFPLCPAEGKAFRD</sequence>
<proteinExistence type="predicted"/>
<reference evidence="2" key="1">
    <citation type="submission" date="2022-07" db="EMBL/GenBank/DDBJ databases">
        <title>Fungi with potential for degradation of polypropylene.</title>
        <authorList>
            <person name="Gostincar C."/>
        </authorList>
    </citation>
    <scope>NUCLEOTIDE SEQUENCE</scope>
    <source>
        <strain evidence="2">EXF-13308</strain>
    </source>
</reference>
<dbReference type="Proteomes" id="UP001174694">
    <property type="component" value="Unassembled WGS sequence"/>
</dbReference>
<name>A0AA38RJH5_9PEZI</name>
<dbReference type="EMBL" id="JANBVO010000010">
    <property type="protein sequence ID" value="KAJ9149230.1"/>
    <property type="molecule type" value="Genomic_DNA"/>
</dbReference>
<feature type="domain" description="2EXR" evidence="1">
    <location>
        <begin position="102"/>
        <end position="200"/>
    </location>
</feature>
<keyword evidence="3" id="KW-1185">Reference proteome</keyword>
<gene>
    <name evidence="2" type="ORF">NKR23_g4293</name>
</gene>
<organism evidence="2 3">
    <name type="scientific">Pleurostoma richardsiae</name>
    <dbReference type="NCBI Taxonomy" id="41990"/>
    <lineage>
        <taxon>Eukaryota</taxon>
        <taxon>Fungi</taxon>
        <taxon>Dikarya</taxon>
        <taxon>Ascomycota</taxon>
        <taxon>Pezizomycotina</taxon>
        <taxon>Sordariomycetes</taxon>
        <taxon>Sordariomycetidae</taxon>
        <taxon>Calosphaeriales</taxon>
        <taxon>Pleurostomataceae</taxon>
        <taxon>Pleurostoma</taxon>
    </lineage>
</organism>
<evidence type="ECO:0000259" key="1">
    <source>
        <dbReference type="Pfam" id="PF20150"/>
    </source>
</evidence>